<sequence length="153" mass="17854">MAKYQVNKARENGKNIEQTQQQKHLQKCSKNKKYLFQCLVCASKNKMKIYKQKSGIQQHLGSNYFRQNYKQIPIEANENQIKPNNKGRPENIKKPDSSSLIQKGIQENIIENVNKGEFRLKDPTVEFLINPEIKQIQGLIMQFGDPTQFKDQD</sequence>
<evidence type="ECO:0000313" key="3">
    <source>
        <dbReference type="Proteomes" id="UP000054937"/>
    </source>
</evidence>
<name>A0A0V0QJ67_PSEPJ</name>
<gene>
    <name evidence="2" type="ORF">PPERSA_09972</name>
</gene>
<accession>A0A0V0QJ67</accession>
<dbReference type="AlphaFoldDB" id="A0A0V0QJ67"/>
<comment type="caution">
    <text evidence="2">The sequence shown here is derived from an EMBL/GenBank/DDBJ whole genome shotgun (WGS) entry which is preliminary data.</text>
</comment>
<dbReference type="EMBL" id="LDAU01000155">
    <property type="protein sequence ID" value="KRX02355.1"/>
    <property type="molecule type" value="Genomic_DNA"/>
</dbReference>
<dbReference type="InParanoid" id="A0A0V0QJ67"/>
<organism evidence="2 3">
    <name type="scientific">Pseudocohnilembus persalinus</name>
    <name type="common">Ciliate</name>
    <dbReference type="NCBI Taxonomy" id="266149"/>
    <lineage>
        <taxon>Eukaryota</taxon>
        <taxon>Sar</taxon>
        <taxon>Alveolata</taxon>
        <taxon>Ciliophora</taxon>
        <taxon>Intramacronucleata</taxon>
        <taxon>Oligohymenophorea</taxon>
        <taxon>Scuticociliatia</taxon>
        <taxon>Philasterida</taxon>
        <taxon>Pseudocohnilembidae</taxon>
        <taxon>Pseudocohnilembus</taxon>
    </lineage>
</organism>
<feature type="region of interest" description="Disordered" evidence="1">
    <location>
        <begin position="76"/>
        <end position="99"/>
    </location>
</feature>
<dbReference type="Proteomes" id="UP000054937">
    <property type="component" value="Unassembled WGS sequence"/>
</dbReference>
<evidence type="ECO:0000256" key="1">
    <source>
        <dbReference type="SAM" id="MobiDB-lite"/>
    </source>
</evidence>
<proteinExistence type="predicted"/>
<evidence type="ECO:0000313" key="2">
    <source>
        <dbReference type="EMBL" id="KRX02355.1"/>
    </source>
</evidence>
<keyword evidence="3" id="KW-1185">Reference proteome</keyword>
<protein>
    <submittedName>
        <fullName evidence="2">Uncharacterized protein</fullName>
    </submittedName>
</protein>
<reference evidence="2 3" key="1">
    <citation type="journal article" date="2015" name="Sci. Rep.">
        <title>Genome of the facultative scuticociliatosis pathogen Pseudocohnilembus persalinus provides insight into its virulence through horizontal gene transfer.</title>
        <authorList>
            <person name="Xiong J."/>
            <person name="Wang G."/>
            <person name="Cheng J."/>
            <person name="Tian M."/>
            <person name="Pan X."/>
            <person name="Warren A."/>
            <person name="Jiang C."/>
            <person name="Yuan D."/>
            <person name="Miao W."/>
        </authorList>
    </citation>
    <scope>NUCLEOTIDE SEQUENCE [LARGE SCALE GENOMIC DNA]</scope>
    <source>
        <strain evidence="2">36N120E</strain>
    </source>
</reference>
<feature type="compositionally biased region" description="Basic and acidic residues" evidence="1">
    <location>
        <begin position="87"/>
        <end position="96"/>
    </location>
</feature>